<gene>
    <name evidence="3" type="ORF">P9B03_15045</name>
</gene>
<keyword evidence="4" id="KW-1185">Reference proteome</keyword>
<sequence>MHEEVKASLNRIFEAELLQHKKKKARTWLPQLTMAGIIMVGLLLWASGTWTERTAYSPVEQGGILDLRGTYVGDNSRVGRILSYALSEESFDSFALQTKQQPYGIIVHMPTLIRDETQQKVAFYIWTLVQNADYIQFEANGENVTLTRKMFSTIDFSAIHDEATLNGTKPLPLNMQHEALTAVLVEAINTAQQEPAIVNLLVNDADYVFDVEGERYYLWLNEGESVFTKQSDTGLLYKLSAQTYQQLQALLIAN</sequence>
<evidence type="ECO:0000313" key="4">
    <source>
        <dbReference type="Proteomes" id="UP001344888"/>
    </source>
</evidence>
<reference evidence="3 4" key="1">
    <citation type="submission" date="2023-03" db="EMBL/GenBank/DDBJ databases">
        <title>Bacillus Genome Sequencing.</title>
        <authorList>
            <person name="Dunlap C."/>
        </authorList>
    </citation>
    <scope>NUCLEOTIDE SEQUENCE [LARGE SCALE GENOMIC DNA]</scope>
    <source>
        <strain evidence="3 4">B-59205</strain>
    </source>
</reference>
<evidence type="ECO:0000259" key="2">
    <source>
        <dbReference type="Pfam" id="PF16107"/>
    </source>
</evidence>
<proteinExistence type="predicted"/>
<keyword evidence="1" id="KW-0472">Membrane</keyword>
<dbReference type="RefSeq" id="WP_326124313.1">
    <property type="nucleotide sequence ID" value="NZ_JARSFG010000020.1"/>
</dbReference>
<dbReference type="Pfam" id="PF16107">
    <property type="entry name" value="DUF4825"/>
    <property type="match status" value="1"/>
</dbReference>
<evidence type="ECO:0000256" key="1">
    <source>
        <dbReference type="SAM" id="Phobius"/>
    </source>
</evidence>
<accession>A0AAW9NWD5</accession>
<name>A0AAW9NWD5_9BACL</name>
<comment type="caution">
    <text evidence="3">The sequence shown here is derived from an EMBL/GenBank/DDBJ whole genome shotgun (WGS) entry which is preliminary data.</text>
</comment>
<dbReference type="InterPro" id="IPR032250">
    <property type="entry name" value="DUF4825"/>
</dbReference>
<keyword evidence="1" id="KW-1133">Transmembrane helix</keyword>
<feature type="domain" description="DUF4825" evidence="2">
    <location>
        <begin position="67"/>
        <end position="141"/>
    </location>
</feature>
<keyword evidence="1" id="KW-0812">Transmembrane</keyword>
<organism evidence="3 4">
    <name type="scientific">Metasolibacillus meyeri</name>
    <dbReference type="NCBI Taxonomy" id="1071052"/>
    <lineage>
        <taxon>Bacteria</taxon>
        <taxon>Bacillati</taxon>
        <taxon>Bacillota</taxon>
        <taxon>Bacilli</taxon>
        <taxon>Bacillales</taxon>
        <taxon>Caryophanaceae</taxon>
        <taxon>Metasolibacillus</taxon>
    </lineage>
</organism>
<dbReference type="Proteomes" id="UP001344888">
    <property type="component" value="Unassembled WGS sequence"/>
</dbReference>
<dbReference type="AlphaFoldDB" id="A0AAW9NWD5"/>
<dbReference type="EMBL" id="JARSFG010000020">
    <property type="protein sequence ID" value="MEC1179814.1"/>
    <property type="molecule type" value="Genomic_DNA"/>
</dbReference>
<evidence type="ECO:0000313" key="3">
    <source>
        <dbReference type="EMBL" id="MEC1179814.1"/>
    </source>
</evidence>
<feature type="transmembrane region" description="Helical" evidence="1">
    <location>
        <begin position="28"/>
        <end position="48"/>
    </location>
</feature>
<protein>
    <submittedName>
        <fullName evidence="3">DUF4825 domain-containing protein</fullName>
    </submittedName>
</protein>